<evidence type="ECO:0000313" key="2">
    <source>
        <dbReference type="Proteomes" id="UP000289555"/>
    </source>
</evidence>
<protein>
    <submittedName>
        <fullName evidence="1">Uncharacterized protein</fullName>
    </submittedName>
</protein>
<reference evidence="2" key="1">
    <citation type="journal article" date="2019" name="Microbiol. Resour. Announc.">
        <title>Complete Genome Sequence of Halomonas olivaria, a Moderately Halophilic Bacterium Isolated from Olive Processing Effluents, Obtained by Nanopore Sequencing.</title>
        <authorList>
            <person name="Nagata S."/>
            <person name="Ii K.M."/>
            <person name="Tsukimi T."/>
            <person name="Miura M.C."/>
            <person name="Galipon J."/>
            <person name="Arakawa K."/>
        </authorList>
    </citation>
    <scope>NUCLEOTIDE SEQUENCE [LARGE SCALE GENOMIC DNA]</scope>
    <source>
        <strain evidence="2">TYRC17</strain>
    </source>
</reference>
<gene>
    <name evidence="1" type="ORF">HORIV_53960</name>
</gene>
<proteinExistence type="predicted"/>
<keyword evidence="2" id="KW-1185">Reference proteome</keyword>
<dbReference type="EMBL" id="AP019416">
    <property type="protein sequence ID" value="BBI52975.1"/>
    <property type="molecule type" value="Genomic_DNA"/>
</dbReference>
<organism evidence="1 2">
    <name type="scientific">Vreelandella olivaria</name>
    <dbReference type="NCBI Taxonomy" id="390919"/>
    <lineage>
        <taxon>Bacteria</taxon>
        <taxon>Pseudomonadati</taxon>
        <taxon>Pseudomonadota</taxon>
        <taxon>Gammaproteobacteria</taxon>
        <taxon>Oceanospirillales</taxon>
        <taxon>Halomonadaceae</taxon>
        <taxon>Vreelandella</taxon>
    </lineage>
</organism>
<name>A0ABN5X1I8_9GAMM</name>
<sequence>MANYFNTLPLREQLAQLAKCRFMYSSEFADGVEALKGKNGRYRLWRPGP</sequence>
<dbReference type="Proteomes" id="UP000289555">
    <property type="component" value="Chromosome"/>
</dbReference>
<evidence type="ECO:0000313" key="1">
    <source>
        <dbReference type="EMBL" id="BBI52975.1"/>
    </source>
</evidence>
<accession>A0ABN5X1I8</accession>
<dbReference type="Gene3D" id="3.40.50.720">
    <property type="entry name" value="NAD(P)-binding Rossmann-like Domain"/>
    <property type="match status" value="1"/>
</dbReference>